<gene>
    <name evidence="7" type="ORF">K491DRAFT_589724</name>
</gene>
<accession>A0A6A6TL83</accession>
<dbReference type="PANTHER" id="PTHR37451">
    <property type="entry name" value="MARVEL DOMAIN"/>
    <property type="match status" value="1"/>
</dbReference>
<proteinExistence type="predicted"/>
<evidence type="ECO:0000256" key="3">
    <source>
        <dbReference type="ARBA" id="ARBA00022989"/>
    </source>
</evidence>
<reference evidence="7" key="1">
    <citation type="journal article" date="2020" name="Stud. Mycol.">
        <title>101 Dothideomycetes genomes: a test case for predicting lifestyles and emergence of pathogens.</title>
        <authorList>
            <person name="Haridas S."/>
            <person name="Albert R."/>
            <person name="Binder M."/>
            <person name="Bloem J."/>
            <person name="Labutti K."/>
            <person name="Salamov A."/>
            <person name="Andreopoulos B."/>
            <person name="Baker S."/>
            <person name="Barry K."/>
            <person name="Bills G."/>
            <person name="Bluhm B."/>
            <person name="Cannon C."/>
            <person name="Castanera R."/>
            <person name="Culley D."/>
            <person name="Daum C."/>
            <person name="Ezra D."/>
            <person name="Gonzalez J."/>
            <person name="Henrissat B."/>
            <person name="Kuo A."/>
            <person name="Liang C."/>
            <person name="Lipzen A."/>
            <person name="Lutzoni F."/>
            <person name="Magnuson J."/>
            <person name="Mondo S."/>
            <person name="Nolan M."/>
            <person name="Ohm R."/>
            <person name="Pangilinan J."/>
            <person name="Park H.-J."/>
            <person name="Ramirez L."/>
            <person name="Alfaro M."/>
            <person name="Sun H."/>
            <person name="Tritt A."/>
            <person name="Yoshinaga Y."/>
            <person name="Zwiers L.-H."/>
            <person name="Turgeon B."/>
            <person name="Goodwin S."/>
            <person name="Spatafora J."/>
            <person name="Crous P."/>
            <person name="Grigoriev I."/>
        </authorList>
    </citation>
    <scope>NUCLEOTIDE SEQUENCE</scope>
    <source>
        <strain evidence="7">CBS 122681</strain>
    </source>
</reference>
<organism evidence="7 8">
    <name type="scientific">Lophiostoma macrostomum CBS 122681</name>
    <dbReference type="NCBI Taxonomy" id="1314788"/>
    <lineage>
        <taxon>Eukaryota</taxon>
        <taxon>Fungi</taxon>
        <taxon>Dikarya</taxon>
        <taxon>Ascomycota</taxon>
        <taxon>Pezizomycotina</taxon>
        <taxon>Dothideomycetes</taxon>
        <taxon>Pleosporomycetidae</taxon>
        <taxon>Pleosporales</taxon>
        <taxon>Lophiostomataceae</taxon>
        <taxon>Lophiostoma</taxon>
    </lineage>
</organism>
<dbReference type="GO" id="GO:0016020">
    <property type="term" value="C:membrane"/>
    <property type="evidence" value="ECO:0007669"/>
    <property type="project" value="UniProtKB-SubCell"/>
</dbReference>
<dbReference type="PANTHER" id="PTHR37451:SF1">
    <property type="entry name" value="MARVEL DOMAIN-CONTAINING PROTEIN"/>
    <property type="match status" value="1"/>
</dbReference>
<keyword evidence="3 5" id="KW-1133">Transmembrane helix</keyword>
<feature type="domain" description="MARVEL" evidence="6">
    <location>
        <begin position="8"/>
        <end position="135"/>
    </location>
</feature>
<evidence type="ECO:0000313" key="8">
    <source>
        <dbReference type="Proteomes" id="UP000799324"/>
    </source>
</evidence>
<protein>
    <recommendedName>
        <fullName evidence="6">MARVEL domain-containing protein</fullName>
    </recommendedName>
</protein>
<sequence>MAVNWVLPVRGVQAVLSIVVLGLMSYVASWWSSHWRQMSPHEVNFIVFSSVWSILSLGALLVLPWKLPRVAESGLVRVLLVGVEGLATLFWLSSFIALAVFLSDRICFGTVCSVAKAGTALSAFEFVVWAVTAVVAVLNLVRGGRGVGSGSGKGEPKVEMHQGV</sequence>
<evidence type="ECO:0000256" key="1">
    <source>
        <dbReference type="ARBA" id="ARBA00004141"/>
    </source>
</evidence>
<keyword evidence="2 5" id="KW-0812">Transmembrane</keyword>
<dbReference type="InterPro" id="IPR008253">
    <property type="entry name" value="Marvel"/>
</dbReference>
<dbReference type="Proteomes" id="UP000799324">
    <property type="component" value="Unassembled WGS sequence"/>
</dbReference>
<evidence type="ECO:0000256" key="4">
    <source>
        <dbReference type="ARBA" id="ARBA00023136"/>
    </source>
</evidence>
<evidence type="ECO:0000256" key="2">
    <source>
        <dbReference type="ARBA" id="ARBA00022692"/>
    </source>
</evidence>
<evidence type="ECO:0000313" key="7">
    <source>
        <dbReference type="EMBL" id="KAF2660206.1"/>
    </source>
</evidence>
<dbReference type="AlphaFoldDB" id="A0A6A6TL83"/>
<dbReference type="EMBL" id="MU004301">
    <property type="protein sequence ID" value="KAF2660206.1"/>
    <property type="molecule type" value="Genomic_DNA"/>
</dbReference>
<evidence type="ECO:0000256" key="5">
    <source>
        <dbReference type="SAM" id="Phobius"/>
    </source>
</evidence>
<dbReference type="OrthoDB" id="2117453at2759"/>
<keyword evidence="4 5" id="KW-0472">Membrane</keyword>
<dbReference type="Pfam" id="PF01284">
    <property type="entry name" value="MARVEL"/>
    <property type="match status" value="1"/>
</dbReference>
<feature type="transmembrane region" description="Helical" evidence="5">
    <location>
        <begin position="12"/>
        <end position="31"/>
    </location>
</feature>
<feature type="transmembrane region" description="Helical" evidence="5">
    <location>
        <begin position="75"/>
        <end position="101"/>
    </location>
</feature>
<evidence type="ECO:0000259" key="6">
    <source>
        <dbReference type="Pfam" id="PF01284"/>
    </source>
</evidence>
<name>A0A6A6TL83_9PLEO</name>
<feature type="transmembrane region" description="Helical" evidence="5">
    <location>
        <begin position="43"/>
        <end position="63"/>
    </location>
</feature>
<comment type="subcellular location">
    <subcellularLocation>
        <location evidence="1">Membrane</location>
        <topology evidence="1">Multi-pass membrane protein</topology>
    </subcellularLocation>
</comment>
<feature type="transmembrane region" description="Helical" evidence="5">
    <location>
        <begin position="121"/>
        <end position="141"/>
    </location>
</feature>
<keyword evidence="8" id="KW-1185">Reference proteome</keyword>